<feature type="non-terminal residue" evidence="2">
    <location>
        <position position="194"/>
    </location>
</feature>
<dbReference type="GO" id="GO:0006508">
    <property type="term" value="P:proteolysis"/>
    <property type="evidence" value="ECO:0007669"/>
    <property type="project" value="InterPro"/>
</dbReference>
<dbReference type="GO" id="GO:0070007">
    <property type="term" value="F:glutamic-type endopeptidase activity"/>
    <property type="evidence" value="ECO:0007669"/>
    <property type="project" value="InterPro"/>
</dbReference>
<dbReference type="GO" id="GO:0030246">
    <property type="term" value="F:carbohydrate binding"/>
    <property type="evidence" value="ECO:0007669"/>
    <property type="project" value="UniProtKB-KW"/>
</dbReference>
<dbReference type="Proteomes" id="UP000235786">
    <property type="component" value="Unassembled WGS sequence"/>
</dbReference>
<dbReference type="InterPro" id="IPR038656">
    <property type="entry name" value="Peptidase_G1_sf"/>
</dbReference>
<keyword evidence="3" id="KW-1185">Reference proteome</keyword>
<dbReference type="Pfam" id="PF01828">
    <property type="entry name" value="Peptidase_A4"/>
    <property type="match status" value="1"/>
</dbReference>
<dbReference type="STRING" id="1149755.A0A2J6SDY0"/>
<dbReference type="OrthoDB" id="3562026at2759"/>
<name>A0A2J6SDY0_HYAVF</name>
<dbReference type="CDD" id="cd13426">
    <property type="entry name" value="Peptidase_G1"/>
    <property type="match status" value="1"/>
</dbReference>
<evidence type="ECO:0000313" key="3">
    <source>
        <dbReference type="Proteomes" id="UP000235786"/>
    </source>
</evidence>
<dbReference type="AlphaFoldDB" id="A0A2J6SDY0"/>
<keyword evidence="2" id="KW-0430">Lectin</keyword>
<dbReference type="InterPro" id="IPR013320">
    <property type="entry name" value="ConA-like_dom_sf"/>
</dbReference>
<dbReference type="EMBL" id="KZ613937">
    <property type="protein sequence ID" value="PMD48971.1"/>
    <property type="molecule type" value="Genomic_DNA"/>
</dbReference>
<proteinExistence type="predicted"/>
<evidence type="ECO:0000256" key="1">
    <source>
        <dbReference type="PIRSR" id="PIRSR600250-50"/>
    </source>
</evidence>
<dbReference type="PANTHER" id="PTHR37536">
    <property type="entry name" value="PUTATIVE (AFU_ORTHOLOGUE AFUA_3G02970)-RELATED"/>
    <property type="match status" value="1"/>
</dbReference>
<feature type="active site" description="Proton acceptor" evidence="1">
    <location>
        <position position="153"/>
    </location>
</feature>
<gene>
    <name evidence="2" type="ORF">L207DRAFT_388740</name>
</gene>
<accession>A0A2J6SDY0</accession>
<reference evidence="2 3" key="1">
    <citation type="submission" date="2016-04" db="EMBL/GenBank/DDBJ databases">
        <title>A degradative enzymes factory behind the ericoid mycorrhizal symbiosis.</title>
        <authorList>
            <consortium name="DOE Joint Genome Institute"/>
            <person name="Martino E."/>
            <person name="Morin E."/>
            <person name="Grelet G."/>
            <person name="Kuo A."/>
            <person name="Kohler A."/>
            <person name="Daghino S."/>
            <person name="Barry K."/>
            <person name="Choi C."/>
            <person name="Cichocki N."/>
            <person name="Clum A."/>
            <person name="Copeland A."/>
            <person name="Hainaut M."/>
            <person name="Haridas S."/>
            <person name="Labutti K."/>
            <person name="Lindquist E."/>
            <person name="Lipzen A."/>
            <person name="Khouja H.-R."/>
            <person name="Murat C."/>
            <person name="Ohm R."/>
            <person name="Olson A."/>
            <person name="Spatafora J."/>
            <person name="Veneault-Fourrey C."/>
            <person name="Henrissat B."/>
            <person name="Grigoriev I."/>
            <person name="Martin F."/>
            <person name="Perotto S."/>
        </authorList>
    </citation>
    <scope>NUCLEOTIDE SEQUENCE [LARGE SCALE GENOMIC DNA]</scope>
    <source>
        <strain evidence="2 3">F</strain>
    </source>
</reference>
<feature type="non-terminal residue" evidence="2">
    <location>
        <position position="1"/>
    </location>
</feature>
<organism evidence="2 3">
    <name type="scientific">Hyaloscypha variabilis (strain UAMH 11265 / GT02V1 / F)</name>
    <name type="common">Meliniomyces variabilis</name>
    <dbReference type="NCBI Taxonomy" id="1149755"/>
    <lineage>
        <taxon>Eukaryota</taxon>
        <taxon>Fungi</taxon>
        <taxon>Dikarya</taxon>
        <taxon>Ascomycota</taxon>
        <taxon>Pezizomycotina</taxon>
        <taxon>Leotiomycetes</taxon>
        <taxon>Helotiales</taxon>
        <taxon>Hyaloscyphaceae</taxon>
        <taxon>Hyaloscypha</taxon>
        <taxon>Hyaloscypha variabilis</taxon>
    </lineage>
</organism>
<dbReference type="PANTHER" id="PTHR37536:SF1">
    <property type="entry name" value="ASPERGILLOPEPSIN, PUTAITVE (AFU_ORTHOLOGUE AFUA_7G01200)"/>
    <property type="match status" value="1"/>
</dbReference>
<dbReference type="SUPFAM" id="SSF49899">
    <property type="entry name" value="Concanavalin A-like lectins/glucanases"/>
    <property type="match status" value="1"/>
</dbReference>
<dbReference type="Gene3D" id="2.60.120.700">
    <property type="entry name" value="Peptidase G1"/>
    <property type="match status" value="1"/>
</dbReference>
<sequence>WAGSIVTAASELSFYSVTGTLIAPDPKLPVGGNSSETWYGSAWVGIDGVGDGEGGLFQAGIEWVLSPTVNNGDSTTKLTFEAWYEWLPEPFYSMGNIAISPGDVITIQCQAATASNGTCWIGDQSTGAVVSKNFQSPSIGNDLKGHNAEWIVEKLSYNGEYHFANFGTVEWFDCAAGTRTVPGNAAPPFLYPGD</sequence>
<protein>
    <submittedName>
        <fullName evidence="2">Concanavalin A-like lectin/glucanase</fullName>
    </submittedName>
</protein>
<dbReference type="InterPro" id="IPR000250">
    <property type="entry name" value="Peptidase_G1"/>
</dbReference>
<evidence type="ECO:0000313" key="2">
    <source>
        <dbReference type="EMBL" id="PMD48971.1"/>
    </source>
</evidence>